<dbReference type="Gene3D" id="1.25.40.10">
    <property type="entry name" value="Tetratricopeptide repeat domain"/>
    <property type="match status" value="1"/>
</dbReference>
<dbReference type="OrthoDB" id="445556at2759"/>
<feature type="region of interest" description="Disordered" evidence="2">
    <location>
        <begin position="1"/>
        <end position="36"/>
    </location>
</feature>
<name>A0A0L6UIW9_9BASI</name>
<evidence type="ECO:0000256" key="1">
    <source>
        <dbReference type="PROSITE-ProRule" id="PRU00339"/>
    </source>
</evidence>
<feature type="compositionally biased region" description="Polar residues" evidence="2">
    <location>
        <begin position="627"/>
        <end position="638"/>
    </location>
</feature>
<evidence type="ECO:0000313" key="4">
    <source>
        <dbReference type="EMBL" id="KNZ48481.1"/>
    </source>
</evidence>
<gene>
    <name evidence="4" type="ORF">VP01_563g3</name>
</gene>
<dbReference type="PANTHER" id="PTHR44200:SF1">
    <property type="entry name" value="DNAJ HOMOLOG SUBFAMILY C MEMBER 7"/>
    <property type="match status" value="1"/>
</dbReference>
<proteinExistence type="predicted"/>
<dbReference type="PRINTS" id="PR00625">
    <property type="entry name" value="JDOMAIN"/>
</dbReference>
<dbReference type="InterPro" id="IPR001623">
    <property type="entry name" value="DnaJ_domain"/>
</dbReference>
<evidence type="ECO:0000259" key="3">
    <source>
        <dbReference type="PROSITE" id="PS50076"/>
    </source>
</evidence>
<dbReference type="EMBL" id="LAVV01010874">
    <property type="protein sequence ID" value="KNZ48481.1"/>
    <property type="molecule type" value="Genomic_DNA"/>
</dbReference>
<feature type="repeat" description="TPR" evidence="1">
    <location>
        <begin position="172"/>
        <end position="205"/>
    </location>
</feature>
<protein>
    <recommendedName>
        <fullName evidence="3">J domain-containing protein</fullName>
    </recommendedName>
</protein>
<dbReference type="InterPro" id="IPR052758">
    <property type="entry name" value="SRC_co-chaperone"/>
</dbReference>
<dbReference type="Gene3D" id="1.10.287.110">
    <property type="entry name" value="DnaJ domain"/>
    <property type="match status" value="1"/>
</dbReference>
<dbReference type="InterPro" id="IPR019734">
    <property type="entry name" value="TPR_rpt"/>
</dbReference>
<evidence type="ECO:0000313" key="5">
    <source>
        <dbReference type="Proteomes" id="UP000037035"/>
    </source>
</evidence>
<dbReference type="PROSITE" id="PS50005">
    <property type="entry name" value="TPR"/>
    <property type="match status" value="1"/>
</dbReference>
<dbReference type="SUPFAM" id="SSF46565">
    <property type="entry name" value="Chaperone J-domain"/>
    <property type="match status" value="1"/>
</dbReference>
<keyword evidence="5" id="KW-1185">Reference proteome</keyword>
<dbReference type="SUPFAM" id="SSF48452">
    <property type="entry name" value="TPR-like"/>
    <property type="match status" value="2"/>
</dbReference>
<dbReference type="STRING" id="27349.A0A0L6UIW9"/>
<dbReference type="VEuPathDB" id="FungiDB:VP01_563g3"/>
<feature type="domain" description="J" evidence="3">
    <location>
        <begin position="641"/>
        <end position="702"/>
    </location>
</feature>
<dbReference type="Pfam" id="PF00226">
    <property type="entry name" value="DnaJ"/>
    <property type="match status" value="1"/>
</dbReference>
<dbReference type="SMART" id="SM00271">
    <property type="entry name" value="DnaJ"/>
    <property type="match status" value="1"/>
</dbReference>
<accession>A0A0L6UIW9</accession>
<dbReference type="PANTHER" id="PTHR44200">
    <property type="entry name" value="DNAJ HOMOLOG SUBFAMILY C MEMBER 7"/>
    <property type="match status" value="1"/>
</dbReference>
<dbReference type="AlphaFoldDB" id="A0A0L6UIW9"/>
<dbReference type="Proteomes" id="UP000037035">
    <property type="component" value="Unassembled WGS sequence"/>
</dbReference>
<dbReference type="InterPro" id="IPR036869">
    <property type="entry name" value="J_dom_sf"/>
</dbReference>
<comment type="caution">
    <text evidence="4">The sequence shown here is derived from an EMBL/GenBank/DDBJ whole genome shotgun (WGS) entry which is preliminary data.</text>
</comment>
<feature type="region of interest" description="Disordered" evidence="2">
    <location>
        <begin position="56"/>
        <end position="152"/>
    </location>
</feature>
<keyword evidence="1" id="KW-0802">TPR repeat</keyword>
<organism evidence="4 5">
    <name type="scientific">Puccinia sorghi</name>
    <dbReference type="NCBI Taxonomy" id="27349"/>
    <lineage>
        <taxon>Eukaryota</taxon>
        <taxon>Fungi</taxon>
        <taxon>Dikarya</taxon>
        <taxon>Basidiomycota</taxon>
        <taxon>Pucciniomycotina</taxon>
        <taxon>Pucciniomycetes</taxon>
        <taxon>Pucciniales</taxon>
        <taxon>Pucciniaceae</taxon>
        <taxon>Puccinia</taxon>
    </lineage>
</organism>
<dbReference type="CDD" id="cd06257">
    <property type="entry name" value="DnaJ"/>
    <property type="match status" value="1"/>
</dbReference>
<sequence>MQNDEQDHQPIQLDSPPAFISLPQHSKRRRINSPDPILKAEIIDSALARVLWLASAPQKASALKRPRHSDQTAESSSDPNPIKKIRQHSPQPDSGTKRSQDVLRSSLQSDHDEPNAKRPKKENVMPPLPVRPNYLQAAPSSSKHKLGPPHPSPNFILASENRTQYAIKVEMADKNREEGNARYQRKEYRHAILHYTQAIDLYPTEPFPGQPHHPGYSASLANRASAYMALGQYHTASIDLQASIKAIHLPPLIPQDTRAMLIKRVFRLVRCYLAVLDAPNASQTLNTLSSDYLDVQKILPGDLNYNDFLILSSRIKFLLELKDKMDLARSVQNWQSALRLIATFEREILTWGLKFNLSHLPGSWTLCKAEMLARTGKPVEAERILALVIPSASLKCEYVFNEALTALARADLSKAHRKLTEVLMHYPNYAPASSMDTIKAFAARASHISAIAQCDRFLLDFKDLILTTLQIKVETVRCEQLAAQCLKDPSSGLQHCSRLVSSNASLLKRMNFTGPSFMSKTDLYEPYREYLVRVLLAQARATFHYPHLYDWQTTYMTVYDLRRSWCNLPLPSVTCILNEIRRRISEKTSNNSHHHSSYFNNAYAHYSYFNNSQHHSSSRNRHYRPTGNPNQPYPSSSDPKGYYQTLGLQKGATMVEIKKAFRALSLKHHPDKGGQTEIFQTINQAHLVLSNPESRSAYDMTGR</sequence>
<evidence type="ECO:0000256" key="2">
    <source>
        <dbReference type="SAM" id="MobiDB-lite"/>
    </source>
</evidence>
<reference evidence="4 5" key="1">
    <citation type="submission" date="2015-08" db="EMBL/GenBank/DDBJ databases">
        <title>Next Generation Sequencing and Analysis of the Genome of Puccinia sorghi L Schw, the Causal Agent of Maize Common Rust.</title>
        <authorList>
            <person name="Rochi L."/>
            <person name="Burguener G."/>
            <person name="Darino M."/>
            <person name="Turjanski A."/>
            <person name="Kreff E."/>
            <person name="Dieguez M.J."/>
            <person name="Sacco F."/>
        </authorList>
    </citation>
    <scope>NUCLEOTIDE SEQUENCE [LARGE SCALE GENOMIC DNA]</scope>
    <source>
        <strain evidence="4 5">RO10H11247</strain>
    </source>
</reference>
<feature type="region of interest" description="Disordered" evidence="2">
    <location>
        <begin position="612"/>
        <end position="642"/>
    </location>
</feature>
<dbReference type="InterPro" id="IPR011990">
    <property type="entry name" value="TPR-like_helical_dom_sf"/>
</dbReference>
<dbReference type="PROSITE" id="PS50076">
    <property type="entry name" value="DNAJ_2"/>
    <property type="match status" value="1"/>
</dbReference>
<dbReference type="SMART" id="SM00028">
    <property type="entry name" value="TPR"/>
    <property type="match status" value="2"/>
</dbReference>